<evidence type="ECO:0008006" key="10">
    <source>
        <dbReference type="Google" id="ProtNLM"/>
    </source>
</evidence>
<dbReference type="PANTHER" id="PTHR11860">
    <property type="entry name" value="POLYMERIC-IMMUNOGLOBULIN RECEPTOR"/>
    <property type="match status" value="1"/>
</dbReference>
<proteinExistence type="predicted"/>
<protein>
    <recommendedName>
        <fullName evidence="10">High affinity immunoglobulin alpha and immunoglobulin mu Fc receptor</fullName>
    </recommendedName>
</protein>
<dbReference type="CDD" id="cd05716">
    <property type="entry name" value="IgV_pIgR_like"/>
    <property type="match status" value="1"/>
</dbReference>
<dbReference type="GO" id="GO:0004888">
    <property type="term" value="F:transmembrane signaling receptor activity"/>
    <property type="evidence" value="ECO:0007669"/>
    <property type="project" value="TreeGrafter"/>
</dbReference>
<dbReference type="InterPro" id="IPR003599">
    <property type="entry name" value="Ig_sub"/>
</dbReference>
<keyword evidence="3 5" id="KW-0472">Membrane</keyword>
<dbReference type="SMART" id="SM00406">
    <property type="entry name" value="IGv"/>
    <property type="match status" value="1"/>
</dbReference>
<dbReference type="Proteomes" id="UP001488838">
    <property type="component" value="Unassembled WGS sequence"/>
</dbReference>
<dbReference type="PANTHER" id="PTHR11860:SF49">
    <property type="entry name" value="HIGH AFFINITY IMMUNOGLOBULIN ALPHA AND IMMUNOGLOBULIN MU FC RECEPTOR"/>
    <property type="match status" value="1"/>
</dbReference>
<sequence>MGFIHDPSTQTTPFWRATGWLSPFQDSSLYYGSTQGFNTLLLLEKLPYSCCFLMSRVHSNFPYSANALRGPRLVSGEPGGAVTIHCHYAPSSVNRHQRKYWCRLAPPSWTCYTVVSTNHYTHRDYRGRVALTDSPQSALFTVKLFRLSRNDTGLYRCGIGDRNDKLFFRMNLIVSPGPFNTTYAAVPTSGELITASSGKGSTAANRWTSGVTQILEGQGSELDRTAPTTANRWTPGVTRNLEGQKSEWLSTAPTTANRRTPGVTQILEDQGSELDRTIPTTANSKIPGVTQILESQKSEWVTTAPTTANRWTPGVTRNLEGQKSEWLSTAPTTANRRTPEVTQILESQGSELDRTAPTTANRWTPEVTQILEGQGSELDRTAPTTVNRQTPGVTQILESQGSTWDRIASTTRISKTTVSAHRRSTPRIARTTVPGRSSREKGSTDATVPTPESPASKSRNMFSTTQDAWILGARNSVTTSASTSEGGRTGTVPETEGPQGETEVSTPPGAPGKMTGTTRPSVLISEPVTWETLQEATEDNLSKRRLLYSAEEPSPAPSAWTLNATHMQVASGSVGRSLENAGGESSPPTPSQLSSGGPMWTPGKGSSMKSVFTEGESNSWILTPVSSVLALVLLATLVLLKRRLWRTSQKTKRSPRITLIQMTHFLPDKLSNVGKSLQQGDHPPAQANLTALEKDSGP</sequence>
<dbReference type="InterPro" id="IPR013106">
    <property type="entry name" value="Ig_V-set"/>
</dbReference>
<keyword evidence="9" id="KW-1185">Reference proteome</keyword>
<dbReference type="SUPFAM" id="SSF48726">
    <property type="entry name" value="Immunoglobulin"/>
    <property type="match status" value="1"/>
</dbReference>
<feature type="region of interest" description="Disordered" evidence="4">
    <location>
        <begin position="407"/>
        <end position="461"/>
    </location>
</feature>
<dbReference type="Pfam" id="PF07686">
    <property type="entry name" value="V-set"/>
    <property type="match status" value="1"/>
</dbReference>
<feature type="region of interest" description="Disordered" evidence="4">
    <location>
        <begin position="478"/>
        <end position="527"/>
    </location>
</feature>
<gene>
    <name evidence="8" type="ORF">U0070_020781</name>
</gene>
<feature type="domain" description="Immunoglobulin V-set" evidence="6">
    <location>
        <begin position="81"/>
        <end position="159"/>
    </location>
</feature>
<dbReference type="InterPro" id="IPR050671">
    <property type="entry name" value="CD300_family_receptors"/>
</dbReference>
<dbReference type="GO" id="GO:0005886">
    <property type="term" value="C:plasma membrane"/>
    <property type="evidence" value="ECO:0007669"/>
    <property type="project" value="UniProtKB-SubCell"/>
</dbReference>
<dbReference type="InterPro" id="IPR013783">
    <property type="entry name" value="Ig-like_fold"/>
</dbReference>
<accession>A0AAW0IE66</accession>
<evidence type="ECO:0000256" key="3">
    <source>
        <dbReference type="ARBA" id="ARBA00023136"/>
    </source>
</evidence>
<keyword evidence="5" id="KW-1133">Transmembrane helix</keyword>
<evidence type="ECO:0000259" key="7">
    <source>
        <dbReference type="SMART" id="SM00409"/>
    </source>
</evidence>
<comment type="caution">
    <text evidence="8">The sequence shown here is derived from an EMBL/GenBank/DDBJ whole genome shotgun (WGS) entry which is preliminary data.</text>
</comment>
<name>A0AAW0IE66_MYOGA</name>
<dbReference type="SMART" id="SM00409">
    <property type="entry name" value="IG"/>
    <property type="match status" value="1"/>
</dbReference>
<comment type="subcellular location">
    <subcellularLocation>
        <location evidence="1">Cell membrane</location>
        <topology evidence="1">Single-pass membrane protein</topology>
    </subcellularLocation>
</comment>
<evidence type="ECO:0000256" key="4">
    <source>
        <dbReference type="SAM" id="MobiDB-lite"/>
    </source>
</evidence>
<feature type="domain" description="Immunoglobulin" evidence="7">
    <location>
        <begin position="71"/>
        <end position="175"/>
    </location>
</feature>
<evidence type="ECO:0000256" key="5">
    <source>
        <dbReference type="SAM" id="Phobius"/>
    </source>
</evidence>
<feature type="region of interest" description="Disordered" evidence="4">
    <location>
        <begin position="574"/>
        <end position="609"/>
    </location>
</feature>
<organism evidence="8 9">
    <name type="scientific">Myodes glareolus</name>
    <name type="common">Bank vole</name>
    <name type="synonym">Clethrionomys glareolus</name>
    <dbReference type="NCBI Taxonomy" id="447135"/>
    <lineage>
        <taxon>Eukaryota</taxon>
        <taxon>Metazoa</taxon>
        <taxon>Chordata</taxon>
        <taxon>Craniata</taxon>
        <taxon>Vertebrata</taxon>
        <taxon>Euteleostomi</taxon>
        <taxon>Mammalia</taxon>
        <taxon>Eutheria</taxon>
        <taxon>Euarchontoglires</taxon>
        <taxon>Glires</taxon>
        <taxon>Rodentia</taxon>
        <taxon>Myomorpha</taxon>
        <taxon>Muroidea</taxon>
        <taxon>Cricetidae</taxon>
        <taxon>Arvicolinae</taxon>
        <taxon>Myodes</taxon>
    </lineage>
</organism>
<evidence type="ECO:0000313" key="9">
    <source>
        <dbReference type="Proteomes" id="UP001488838"/>
    </source>
</evidence>
<dbReference type="EMBL" id="JBBHLL010000151">
    <property type="protein sequence ID" value="KAK7812501.1"/>
    <property type="molecule type" value="Genomic_DNA"/>
</dbReference>
<keyword evidence="2 5" id="KW-0812">Transmembrane</keyword>
<evidence type="ECO:0000256" key="1">
    <source>
        <dbReference type="ARBA" id="ARBA00004162"/>
    </source>
</evidence>
<feature type="transmembrane region" description="Helical" evidence="5">
    <location>
        <begin position="620"/>
        <end position="640"/>
    </location>
</feature>
<reference evidence="8 9" key="1">
    <citation type="journal article" date="2023" name="bioRxiv">
        <title>Conserved and derived expression patterns and positive selection on dental genes reveal complex evolutionary context of ever-growing rodent molars.</title>
        <authorList>
            <person name="Calamari Z.T."/>
            <person name="Song A."/>
            <person name="Cohen E."/>
            <person name="Akter M."/>
            <person name="Roy R.D."/>
            <person name="Hallikas O."/>
            <person name="Christensen M.M."/>
            <person name="Li P."/>
            <person name="Marangoni P."/>
            <person name="Jernvall J."/>
            <person name="Klein O.D."/>
        </authorList>
    </citation>
    <scope>NUCLEOTIDE SEQUENCE [LARGE SCALE GENOMIC DNA]</scope>
    <source>
        <strain evidence="8">V071</strain>
    </source>
</reference>
<evidence type="ECO:0000256" key="2">
    <source>
        <dbReference type="ARBA" id="ARBA00022692"/>
    </source>
</evidence>
<dbReference type="AlphaFoldDB" id="A0AAW0IE66"/>
<feature type="region of interest" description="Disordered" evidence="4">
    <location>
        <begin position="672"/>
        <end position="698"/>
    </location>
</feature>
<dbReference type="Gene3D" id="2.60.40.10">
    <property type="entry name" value="Immunoglobulins"/>
    <property type="match status" value="1"/>
</dbReference>
<feature type="compositionally biased region" description="Polar residues" evidence="4">
    <location>
        <begin position="407"/>
        <end position="419"/>
    </location>
</feature>
<dbReference type="InterPro" id="IPR036179">
    <property type="entry name" value="Ig-like_dom_sf"/>
</dbReference>
<evidence type="ECO:0000259" key="6">
    <source>
        <dbReference type="SMART" id="SM00406"/>
    </source>
</evidence>
<evidence type="ECO:0000313" key="8">
    <source>
        <dbReference type="EMBL" id="KAK7812501.1"/>
    </source>
</evidence>